<dbReference type="GO" id="GO:0042780">
    <property type="term" value="P:tRNA 3'-end processing"/>
    <property type="evidence" value="ECO:0007669"/>
    <property type="project" value="UniProtKB-UniRule"/>
</dbReference>
<comment type="similarity">
    <text evidence="6">Belongs to the RNase D family.</text>
</comment>
<accession>A0A4U6BVE1</accession>
<dbReference type="PROSITE" id="PS50967">
    <property type="entry name" value="HRDC"/>
    <property type="match status" value="1"/>
</dbReference>
<dbReference type="SUPFAM" id="SSF53098">
    <property type="entry name" value="Ribonuclease H-like"/>
    <property type="match status" value="1"/>
</dbReference>
<keyword evidence="3 6" id="KW-0540">Nuclease</keyword>
<dbReference type="SMART" id="SM00474">
    <property type="entry name" value="35EXOc"/>
    <property type="match status" value="1"/>
</dbReference>
<dbReference type="Gene3D" id="1.10.150.80">
    <property type="entry name" value="HRDC domain"/>
    <property type="match status" value="1"/>
</dbReference>
<dbReference type="InterPro" id="IPR036397">
    <property type="entry name" value="RNaseH_sf"/>
</dbReference>
<dbReference type="GO" id="GO:0033890">
    <property type="term" value="F:ribonuclease D activity"/>
    <property type="evidence" value="ECO:0007669"/>
    <property type="project" value="UniProtKB-UniRule"/>
</dbReference>
<dbReference type="InterPro" id="IPR006292">
    <property type="entry name" value="RNase_D"/>
</dbReference>
<dbReference type="STRING" id="211460.YH63_01575"/>
<dbReference type="GO" id="GO:0003676">
    <property type="term" value="F:nucleic acid binding"/>
    <property type="evidence" value="ECO:0007669"/>
    <property type="project" value="InterPro"/>
</dbReference>
<keyword evidence="4 6" id="KW-0378">Hydrolase</keyword>
<comment type="catalytic activity">
    <reaction evidence="6">
        <text>Exonucleolytic cleavage that removes extra residues from the 3'-terminus of tRNA to produce 5'-mononucleotides.</text>
        <dbReference type="EC" id="3.1.13.5"/>
    </reaction>
</comment>
<evidence type="ECO:0000313" key="8">
    <source>
        <dbReference type="EMBL" id="TKT74051.1"/>
    </source>
</evidence>
<dbReference type="InterPro" id="IPR012337">
    <property type="entry name" value="RNaseH-like_sf"/>
</dbReference>
<dbReference type="EMBL" id="LBIA02000001">
    <property type="protein sequence ID" value="TKT74051.1"/>
    <property type="molecule type" value="Genomic_DNA"/>
</dbReference>
<evidence type="ECO:0000256" key="2">
    <source>
        <dbReference type="ARBA" id="ARBA00022694"/>
    </source>
</evidence>
<evidence type="ECO:0000256" key="5">
    <source>
        <dbReference type="ARBA" id="ARBA00022839"/>
    </source>
</evidence>
<dbReference type="NCBIfam" id="TIGR01388">
    <property type="entry name" value="rnd"/>
    <property type="match status" value="1"/>
</dbReference>
<name>A0A4U6BVE1_9BRAD</name>
<dbReference type="RefSeq" id="WP_046826503.1">
    <property type="nucleotide sequence ID" value="NZ_LBIA02000001.1"/>
</dbReference>
<protein>
    <recommendedName>
        <fullName evidence="6">Ribonuclease D</fullName>
        <shortName evidence="6">RNase D</shortName>
        <ecNumber evidence="6">3.1.13.5</ecNumber>
    </recommendedName>
</protein>
<keyword evidence="2 6" id="KW-0819">tRNA processing</keyword>
<keyword evidence="9" id="KW-1185">Reference proteome</keyword>
<evidence type="ECO:0000256" key="3">
    <source>
        <dbReference type="ARBA" id="ARBA00022722"/>
    </source>
</evidence>
<evidence type="ECO:0000313" key="9">
    <source>
        <dbReference type="Proteomes" id="UP000034832"/>
    </source>
</evidence>
<dbReference type="OrthoDB" id="9800549at2"/>
<comment type="cofactor">
    <cofactor evidence="6">
        <name>a divalent metal cation</name>
        <dbReference type="ChEBI" id="CHEBI:60240"/>
    </cofactor>
</comment>
<dbReference type="Pfam" id="PF01612">
    <property type="entry name" value="DNA_pol_A_exo1"/>
    <property type="match status" value="1"/>
</dbReference>
<dbReference type="PANTHER" id="PTHR47649:SF1">
    <property type="entry name" value="RIBONUCLEASE D"/>
    <property type="match status" value="1"/>
</dbReference>
<keyword evidence="5 6" id="KW-0269">Exonuclease</keyword>
<evidence type="ECO:0000259" key="7">
    <source>
        <dbReference type="PROSITE" id="PS50967"/>
    </source>
</evidence>
<dbReference type="HAMAP" id="MF_01899">
    <property type="entry name" value="RNase_D"/>
    <property type="match status" value="1"/>
</dbReference>
<dbReference type="InterPro" id="IPR002562">
    <property type="entry name" value="3'-5'_exonuclease_dom"/>
</dbReference>
<dbReference type="Gene3D" id="3.30.420.10">
    <property type="entry name" value="Ribonuclease H-like superfamily/Ribonuclease H"/>
    <property type="match status" value="1"/>
</dbReference>
<dbReference type="InterPro" id="IPR002121">
    <property type="entry name" value="HRDC_dom"/>
</dbReference>
<evidence type="ECO:0000256" key="4">
    <source>
        <dbReference type="ARBA" id="ARBA00022801"/>
    </source>
</evidence>
<dbReference type="GO" id="GO:0000166">
    <property type="term" value="F:nucleotide binding"/>
    <property type="evidence" value="ECO:0007669"/>
    <property type="project" value="InterPro"/>
</dbReference>
<keyword evidence="1 6" id="KW-0963">Cytoplasm</keyword>
<dbReference type="AlphaFoldDB" id="A0A4U6BVE1"/>
<reference evidence="8" key="1">
    <citation type="submission" date="2019-04" db="EMBL/GenBank/DDBJ databases">
        <title>Whole genome sequencing of cave bacteria.</title>
        <authorList>
            <person name="Gan H.M."/>
            <person name="Barton H."/>
            <person name="Savka M.A."/>
        </authorList>
    </citation>
    <scope>NUCLEOTIDE SEQUENCE [LARGE SCALE GENOMIC DNA]</scope>
    <source>
        <strain evidence="8">LC387</strain>
    </source>
</reference>
<dbReference type="Pfam" id="PF00570">
    <property type="entry name" value="HRDC"/>
    <property type="match status" value="1"/>
</dbReference>
<dbReference type="Proteomes" id="UP000034832">
    <property type="component" value="Unassembled WGS sequence"/>
</dbReference>
<comment type="caution">
    <text evidence="8">The sequence shown here is derived from an EMBL/GenBank/DDBJ whole genome shotgun (WGS) entry which is preliminary data.</text>
</comment>
<dbReference type="SUPFAM" id="SSF47819">
    <property type="entry name" value="HRDC-like"/>
    <property type="match status" value="2"/>
</dbReference>
<comment type="function">
    <text evidence="6">Exonuclease involved in the 3' processing of various precursor tRNAs. Initiates hydrolysis at the 3'-terminus of an RNA molecule and releases 5'-mononucleotides.</text>
</comment>
<dbReference type="InterPro" id="IPR010997">
    <property type="entry name" value="HRDC-like_sf"/>
</dbReference>
<dbReference type="InterPro" id="IPR051086">
    <property type="entry name" value="RNase_D-like"/>
</dbReference>
<evidence type="ECO:0000256" key="1">
    <source>
        <dbReference type="ARBA" id="ARBA00022490"/>
    </source>
</evidence>
<proteinExistence type="inferred from homology"/>
<evidence type="ECO:0000256" key="6">
    <source>
        <dbReference type="HAMAP-Rule" id="MF_01899"/>
    </source>
</evidence>
<feature type="domain" description="HRDC" evidence="7">
    <location>
        <begin position="208"/>
        <end position="289"/>
    </location>
</feature>
<sequence length="382" mass="42829">MEMITTTDELAAVCNRLAKHRVITVDTEFLRETTYYPLLCVVQMASADEAVVVDTLAEGIDLKPFFDLMANESVLKVFHAARQDIEIIFHRAGIIPHPVFDTQVAAMVLGYGDSIAYDQLVERITGHRPDKTHRFTDWSNRPLTHDQVTYALADVTHLRDVFAALDADLKKRGRSEWVSEEMEILTSPKTYDFHPERAWERLKTRVRKPKELAVLMEVAAWREQEAQSRDVPRSRVLKDDAIGDIATHAPTSLERLAGLRSLPKGFDKSKWGQDIVAAVKRGTARDLSTLPKLDKPRGNTNGAATVELLKVLLRMTSERHAVASKVIATVDDLEQIAADDNADVGALHGWRRELFGEAALALKKGRLALAIDKGRVVRVDRE</sequence>
<dbReference type="EC" id="3.1.13.5" evidence="6"/>
<dbReference type="GO" id="GO:0005737">
    <property type="term" value="C:cytoplasm"/>
    <property type="evidence" value="ECO:0007669"/>
    <property type="project" value="UniProtKB-SubCell"/>
</dbReference>
<organism evidence="8 9">
    <name type="scientific">Afipia massiliensis</name>
    <dbReference type="NCBI Taxonomy" id="211460"/>
    <lineage>
        <taxon>Bacteria</taxon>
        <taxon>Pseudomonadati</taxon>
        <taxon>Pseudomonadota</taxon>
        <taxon>Alphaproteobacteria</taxon>
        <taxon>Hyphomicrobiales</taxon>
        <taxon>Nitrobacteraceae</taxon>
        <taxon>Afipia</taxon>
    </lineage>
</organism>
<dbReference type="InterPro" id="IPR044876">
    <property type="entry name" value="HRDC_dom_sf"/>
</dbReference>
<dbReference type="PANTHER" id="PTHR47649">
    <property type="entry name" value="RIBONUCLEASE D"/>
    <property type="match status" value="1"/>
</dbReference>
<gene>
    <name evidence="6 8" type="primary">rnd</name>
    <name evidence="8" type="ORF">YH63_017480</name>
</gene>
<dbReference type="CDD" id="cd06142">
    <property type="entry name" value="RNaseD_exo"/>
    <property type="match status" value="1"/>
</dbReference>
<comment type="subcellular location">
    <subcellularLocation>
        <location evidence="6">Cytoplasm</location>
    </subcellularLocation>
</comment>
<dbReference type="GO" id="GO:0008408">
    <property type="term" value="F:3'-5' exonuclease activity"/>
    <property type="evidence" value="ECO:0007669"/>
    <property type="project" value="InterPro"/>
</dbReference>